<keyword evidence="6" id="KW-0735">Signal-anchor</keyword>
<evidence type="ECO:0000256" key="4">
    <source>
        <dbReference type="ARBA" id="ARBA00022679"/>
    </source>
</evidence>
<keyword evidence="3" id="KW-0328">Glycosyltransferase</keyword>
<dbReference type="Pfam" id="PF02434">
    <property type="entry name" value="Fringe"/>
    <property type="match status" value="1"/>
</dbReference>
<dbReference type="EMBL" id="CP111013">
    <property type="protein sequence ID" value="WAQ97313.1"/>
    <property type="molecule type" value="Genomic_DNA"/>
</dbReference>
<sequence length="119" mass="13645">MAACNKCSHQVYKRSLICKMGYEFDHFILSGHRWWCHVDDDTYVNVVELVKLLGTYKHTEDWYLGRPSLDHPIEVIDHLHRGQKLAFWFATGGAGFCISRALALKMVPYAGTSIVCKIN</sequence>
<proteinExistence type="inferred from homology"/>
<evidence type="ECO:0000256" key="8">
    <source>
        <dbReference type="ARBA" id="ARBA00023136"/>
    </source>
</evidence>
<dbReference type="Proteomes" id="UP001164746">
    <property type="component" value="Chromosome 2"/>
</dbReference>
<evidence type="ECO:0000256" key="1">
    <source>
        <dbReference type="ARBA" id="ARBA00004606"/>
    </source>
</evidence>
<keyword evidence="5" id="KW-0812">Transmembrane</keyword>
<dbReference type="PANTHER" id="PTHR10811">
    <property type="entry name" value="FRINGE-RELATED"/>
    <property type="match status" value="1"/>
</dbReference>
<gene>
    <name evidence="11" type="ORF">MAR_030003</name>
</gene>
<comment type="similarity">
    <text evidence="2">Belongs to the glycosyltransferase 31 family.</text>
</comment>
<organism evidence="11 12">
    <name type="scientific">Mya arenaria</name>
    <name type="common">Soft-shell clam</name>
    <dbReference type="NCBI Taxonomy" id="6604"/>
    <lineage>
        <taxon>Eukaryota</taxon>
        <taxon>Metazoa</taxon>
        <taxon>Spiralia</taxon>
        <taxon>Lophotrochozoa</taxon>
        <taxon>Mollusca</taxon>
        <taxon>Bivalvia</taxon>
        <taxon>Autobranchia</taxon>
        <taxon>Heteroconchia</taxon>
        <taxon>Euheterodonta</taxon>
        <taxon>Imparidentia</taxon>
        <taxon>Neoheterodontei</taxon>
        <taxon>Myida</taxon>
        <taxon>Myoidea</taxon>
        <taxon>Myidae</taxon>
        <taxon>Mya</taxon>
    </lineage>
</organism>
<evidence type="ECO:0000256" key="9">
    <source>
        <dbReference type="ARBA" id="ARBA00037847"/>
    </source>
</evidence>
<evidence type="ECO:0000256" key="6">
    <source>
        <dbReference type="ARBA" id="ARBA00022968"/>
    </source>
</evidence>
<keyword evidence="12" id="KW-1185">Reference proteome</keyword>
<reference evidence="11" key="1">
    <citation type="submission" date="2022-11" db="EMBL/GenBank/DDBJ databases">
        <title>Centuries of genome instability and evolution in soft-shell clam transmissible cancer (bioRxiv).</title>
        <authorList>
            <person name="Hart S.F.M."/>
            <person name="Yonemitsu M.A."/>
            <person name="Giersch R.M."/>
            <person name="Beal B.F."/>
            <person name="Arriagada G."/>
            <person name="Davis B.W."/>
            <person name="Ostrander E.A."/>
            <person name="Goff S.P."/>
            <person name="Metzger M.J."/>
        </authorList>
    </citation>
    <scope>NUCLEOTIDE SEQUENCE</scope>
    <source>
        <strain evidence="11">MELC-2E11</strain>
        <tissue evidence="11">Siphon/mantle</tissue>
    </source>
</reference>
<evidence type="ECO:0000313" key="11">
    <source>
        <dbReference type="EMBL" id="WAQ97313.1"/>
    </source>
</evidence>
<feature type="domain" description="Fringe-like glycosyltransferase" evidence="10">
    <location>
        <begin position="5"/>
        <end position="113"/>
    </location>
</feature>
<evidence type="ECO:0000256" key="3">
    <source>
        <dbReference type="ARBA" id="ARBA00022676"/>
    </source>
</evidence>
<evidence type="ECO:0000256" key="7">
    <source>
        <dbReference type="ARBA" id="ARBA00022989"/>
    </source>
</evidence>
<evidence type="ECO:0000313" key="12">
    <source>
        <dbReference type="Proteomes" id="UP001164746"/>
    </source>
</evidence>
<keyword evidence="7" id="KW-1133">Transmembrane helix</keyword>
<evidence type="ECO:0000256" key="5">
    <source>
        <dbReference type="ARBA" id="ARBA00022692"/>
    </source>
</evidence>
<accession>A0ABY7DKA1</accession>
<dbReference type="Gene3D" id="3.90.550.50">
    <property type="match status" value="1"/>
</dbReference>
<keyword evidence="8" id="KW-0472">Membrane</keyword>
<keyword evidence="4" id="KW-0808">Transferase</keyword>
<evidence type="ECO:0000256" key="2">
    <source>
        <dbReference type="ARBA" id="ARBA00008661"/>
    </source>
</evidence>
<name>A0ABY7DKA1_MYAAR</name>
<comment type="subcellular location">
    <subcellularLocation>
        <location evidence="9">Endomembrane system</location>
        <topology evidence="9">Single-pass membrane protein</topology>
    </subcellularLocation>
    <subcellularLocation>
        <location evidence="1">Membrane</location>
        <topology evidence="1">Single-pass type II membrane protein</topology>
    </subcellularLocation>
</comment>
<protein>
    <submittedName>
        <fullName evidence="11">LFNG-like protein</fullName>
    </submittedName>
</protein>
<dbReference type="InterPro" id="IPR003378">
    <property type="entry name" value="Fringe-like_glycosylTrfase"/>
</dbReference>
<evidence type="ECO:0000259" key="10">
    <source>
        <dbReference type="Pfam" id="PF02434"/>
    </source>
</evidence>